<dbReference type="RefSeq" id="XP_022310860.1">
    <property type="nucleotide sequence ID" value="XM_022455152.1"/>
</dbReference>
<dbReference type="AlphaFoldDB" id="A0A8B8C5I4"/>
<feature type="compositionally biased region" description="Polar residues" evidence="1">
    <location>
        <begin position="263"/>
        <end position="276"/>
    </location>
</feature>
<feature type="region of interest" description="Disordered" evidence="1">
    <location>
        <begin position="872"/>
        <end position="898"/>
    </location>
</feature>
<feature type="chain" id="PRO_5034397069" evidence="2">
    <location>
        <begin position="35"/>
        <end position="931"/>
    </location>
</feature>
<feature type="compositionally biased region" description="Polar residues" evidence="1">
    <location>
        <begin position="385"/>
        <end position="394"/>
    </location>
</feature>
<keyword evidence="3" id="KW-1185">Reference proteome</keyword>
<organism evidence="3 4">
    <name type="scientific">Crassostrea virginica</name>
    <name type="common">Eastern oyster</name>
    <dbReference type="NCBI Taxonomy" id="6565"/>
    <lineage>
        <taxon>Eukaryota</taxon>
        <taxon>Metazoa</taxon>
        <taxon>Spiralia</taxon>
        <taxon>Lophotrochozoa</taxon>
        <taxon>Mollusca</taxon>
        <taxon>Bivalvia</taxon>
        <taxon>Autobranchia</taxon>
        <taxon>Pteriomorphia</taxon>
        <taxon>Ostreida</taxon>
        <taxon>Ostreoidea</taxon>
        <taxon>Ostreidae</taxon>
        <taxon>Crassostrea</taxon>
    </lineage>
</organism>
<feature type="compositionally biased region" description="Low complexity" evidence="1">
    <location>
        <begin position="872"/>
        <end position="888"/>
    </location>
</feature>
<feature type="region of interest" description="Disordered" evidence="1">
    <location>
        <begin position="681"/>
        <end position="713"/>
    </location>
</feature>
<feature type="compositionally biased region" description="Polar residues" evidence="1">
    <location>
        <begin position="528"/>
        <end position="546"/>
    </location>
</feature>
<feature type="compositionally biased region" description="Low complexity" evidence="1">
    <location>
        <begin position="233"/>
        <end position="255"/>
    </location>
</feature>
<protein>
    <submittedName>
        <fullName evidence="4">Proline-rich protein 36-like</fullName>
    </submittedName>
</protein>
<evidence type="ECO:0000313" key="4">
    <source>
        <dbReference type="RefSeq" id="XP_022310860.1"/>
    </source>
</evidence>
<feature type="compositionally biased region" description="Polar residues" evidence="1">
    <location>
        <begin position="310"/>
        <end position="326"/>
    </location>
</feature>
<feature type="region of interest" description="Disordered" evidence="1">
    <location>
        <begin position="827"/>
        <end position="853"/>
    </location>
</feature>
<proteinExistence type="predicted"/>
<feature type="compositionally biased region" description="Polar residues" evidence="1">
    <location>
        <begin position="168"/>
        <end position="194"/>
    </location>
</feature>
<name>A0A8B8C5I4_CRAVI</name>
<feature type="region of interest" description="Disordered" evidence="1">
    <location>
        <begin position="522"/>
        <end position="552"/>
    </location>
</feature>
<evidence type="ECO:0000256" key="1">
    <source>
        <dbReference type="SAM" id="MobiDB-lite"/>
    </source>
</evidence>
<dbReference type="KEGG" id="cvn:111116153"/>
<sequence length="931" mass="99436">MPVNTFLFRTCRKMAHRFLLLIISLCVSSIEVSGNLPSLGQLKTTTTAPPNPDPLLTGAKARTAKDRISVDLPDIVFADNQPSSTNFDLGAAANDINLDLDRLIKETLGGDPIGEPNAPRQTDFTALLDLINTDPINGAAPLDPPVDSFFKPTPKPPSPKLPNLGRLVSSSNAKDTSIGIPSSKQPPISTSGTKTVKLPDLPSFPVPSQPPLPSLDLMKSDKPDSPVLPPLSLPSLNDNFGDLPPLGGLPTLTETSNGLPPLTETSGGLPTLTETSGGLPPLSETSGGLPPLSETPGGLPPLTEPFSGLPTLTETSGGLPTLTETSGGLPPLTEPSGGMSPFTRNSGDLSPFTGLPGDLPSLTDTSGDLPPFPGNSDNLPPFPDTSDNFPSMPSDQLPPFARRPEGSRSRSQMPPSPPEFFQSDPRFPQFPQPDLQGGPGMPTLPTNPDLPEVGRHRNPFASAAQLLQRSNSRLPGQRRAGRLPPTTNTDALTDGPLPTNDPNLLPFAENVLSQVQQLVNRLKDNRDTGSTPESASRRFTSPNSDCPNGPPACPEDPCQTSSCLNIINAQCRPSCTECAPRYFVNGRDVTETCTIISGLRTSGAANIGPSGPGAHLFIGSNGEFLNIPNGGRPPQAPNRPGLPPQRRTPLIDPLTRQPLDPMFLEQLDTRARRVMDPRMVEQQQQQQQQQQFPGDMRRQQMPQLPPGVAPQNMDPRFLRALLENENAARMANRPNGPPFDPRIGQFMRPGSPPVNFQQMASLRGQNLDVDAVRRFMAEQGLRGTANVGGPEGPTRLPPQALMNRIEELRNRGLPSGLINQALQNSLRGGQRQQLQGPVPGNQVDPVQRPTPGANAQQLQALRNEFAAFRAGQMPNGNAQGQNAANQAPQTPPNLSIQSAQRNPLGTIQAAMRQFQRQAVRSGGPRSRSNVI</sequence>
<gene>
    <name evidence="4" type="primary">LOC111116153</name>
</gene>
<keyword evidence="2" id="KW-0732">Signal</keyword>
<feature type="region of interest" description="Disordered" evidence="1">
    <location>
        <begin position="468"/>
        <end position="502"/>
    </location>
</feature>
<feature type="compositionally biased region" description="Pro residues" evidence="1">
    <location>
        <begin position="202"/>
        <end position="213"/>
    </location>
</feature>
<feature type="region of interest" description="Disordered" evidence="1">
    <location>
        <begin position="138"/>
        <end position="456"/>
    </location>
</feature>
<accession>A0A8B8C5I4</accession>
<reference evidence="4" key="1">
    <citation type="submission" date="2025-08" db="UniProtKB">
        <authorList>
            <consortium name="RefSeq"/>
        </authorList>
    </citation>
    <scope>IDENTIFICATION</scope>
    <source>
        <tissue evidence="4">Whole sample</tissue>
    </source>
</reference>
<dbReference type="Proteomes" id="UP000694844">
    <property type="component" value="Chromosome 9"/>
</dbReference>
<feature type="signal peptide" evidence="2">
    <location>
        <begin position="1"/>
        <end position="34"/>
    </location>
</feature>
<evidence type="ECO:0000256" key="2">
    <source>
        <dbReference type="SAM" id="SignalP"/>
    </source>
</evidence>
<evidence type="ECO:0000313" key="3">
    <source>
        <dbReference type="Proteomes" id="UP000694844"/>
    </source>
</evidence>
<dbReference type="OrthoDB" id="10483031at2759"/>
<feature type="compositionally biased region" description="Low complexity" evidence="1">
    <location>
        <begin position="827"/>
        <end position="836"/>
    </location>
</feature>
<dbReference type="GeneID" id="111116153"/>
<feature type="compositionally biased region" description="Low complexity" evidence="1">
    <location>
        <begin position="682"/>
        <end position="691"/>
    </location>
</feature>